<gene>
    <name evidence="1" type="ORF">GZH47_30925</name>
</gene>
<accession>A0A6C0P865</accession>
<protein>
    <recommendedName>
        <fullName evidence="3">Dabb family protein</fullName>
    </recommendedName>
</protein>
<name>A0A6C0P865_9BACL</name>
<sequence length="105" mass="12641">MAFKLRLVQRFQAANRAEFLELEHQFAELERRHDDFPKGKRYLPFSGREPLNTLIWECEFETLAEVQQALAFFEGDHRHEELAKRQLPYFQDAHTEIYETLEGDR</sequence>
<organism evidence="1 2">
    <name type="scientific">Paenibacillus rhizovicinus</name>
    <dbReference type="NCBI Taxonomy" id="2704463"/>
    <lineage>
        <taxon>Bacteria</taxon>
        <taxon>Bacillati</taxon>
        <taxon>Bacillota</taxon>
        <taxon>Bacilli</taxon>
        <taxon>Bacillales</taxon>
        <taxon>Paenibacillaceae</taxon>
        <taxon>Paenibacillus</taxon>
    </lineage>
</organism>
<dbReference type="KEGG" id="prz:GZH47_30925"/>
<dbReference type="AlphaFoldDB" id="A0A6C0P865"/>
<reference evidence="1 2" key="1">
    <citation type="submission" date="2020-02" db="EMBL/GenBank/DDBJ databases">
        <title>Paenibacillus sp. nov., isolated from rhizosphere soil of tomato.</title>
        <authorList>
            <person name="Weon H.-Y."/>
            <person name="Lee S.A."/>
        </authorList>
    </citation>
    <scope>NUCLEOTIDE SEQUENCE [LARGE SCALE GENOMIC DNA]</scope>
    <source>
        <strain evidence="1 2">14171R-81</strain>
    </source>
</reference>
<keyword evidence="2" id="KW-1185">Reference proteome</keyword>
<evidence type="ECO:0000313" key="2">
    <source>
        <dbReference type="Proteomes" id="UP000479114"/>
    </source>
</evidence>
<dbReference type="RefSeq" id="WP_162644929.1">
    <property type="nucleotide sequence ID" value="NZ_CP048286.1"/>
</dbReference>
<evidence type="ECO:0008006" key="3">
    <source>
        <dbReference type="Google" id="ProtNLM"/>
    </source>
</evidence>
<evidence type="ECO:0000313" key="1">
    <source>
        <dbReference type="EMBL" id="QHW34777.1"/>
    </source>
</evidence>
<dbReference type="EMBL" id="CP048286">
    <property type="protein sequence ID" value="QHW34777.1"/>
    <property type="molecule type" value="Genomic_DNA"/>
</dbReference>
<dbReference type="Proteomes" id="UP000479114">
    <property type="component" value="Chromosome"/>
</dbReference>
<proteinExistence type="predicted"/>